<evidence type="ECO:0000313" key="2">
    <source>
        <dbReference type="EMBL" id="KAK6169994.1"/>
    </source>
</evidence>
<feature type="region of interest" description="Disordered" evidence="1">
    <location>
        <begin position="248"/>
        <end position="282"/>
    </location>
</feature>
<proteinExistence type="predicted"/>
<name>A0AAN8P820_PATCE</name>
<reference evidence="2 3" key="1">
    <citation type="submission" date="2024-01" db="EMBL/GenBank/DDBJ databases">
        <title>The genome of the rayed Mediterranean limpet Patella caerulea (Linnaeus, 1758).</title>
        <authorList>
            <person name="Anh-Thu Weber A."/>
            <person name="Halstead-Nussloch G."/>
        </authorList>
    </citation>
    <scope>NUCLEOTIDE SEQUENCE [LARGE SCALE GENOMIC DNA]</scope>
    <source>
        <strain evidence="2">AATW-2023a</strain>
        <tissue evidence="2">Whole specimen</tissue>
    </source>
</reference>
<evidence type="ECO:0000256" key="1">
    <source>
        <dbReference type="SAM" id="MobiDB-lite"/>
    </source>
</evidence>
<accession>A0AAN8P820</accession>
<evidence type="ECO:0000313" key="3">
    <source>
        <dbReference type="Proteomes" id="UP001347796"/>
    </source>
</evidence>
<feature type="region of interest" description="Disordered" evidence="1">
    <location>
        <begin position="543"/>
        <end position="592"/>
    </location>
</feature>
<feature type="region of interest" description="Disordered" evidence="1">
    <location>
        <begin position="209"/>
        <end position="228"/>
    </location>
</feature>
<keyword evidence="3" id="KW-1185">Reference proteome</keyword>
<comment type="caution">
    <text evidence="2">The sequence shown here is derived from an EMBL/GenBank/DDBJ whole genome shotgun (WGS) entry which is preliminary data.</text>
</comment>
<feature type="compositionally biased region" description="Basic residues" evidence="1">
    <location>
        <begin position="253"/>
        <end position="262"/>
    </location>
</feature>
<organism evidence="2 3">
    <name type="scientific">Patella caerulea</name>
    <name type="common">Rayed Mediterranean limpet</name>
    <dbReference type="NCBI Taxonomy" id="87958"/>
    <lineage>
        <taxon>Eukaryota</taxon>
        <taxon>Metazoa</taxon>
        <taxon>Spiralia</taxon>
        <taxon>Lophotrochozoa</taxon>
        <taxon>Mollusca</taxon>
        <taxon>Gastropoda</taxon>
        <taxon>Patellogastropoda</taxon>
        <taxon>Patelloidea</taxon>
        <taxon>Patellidae</taxon>
        <taxon>Patella</taxon>
    </lineage>
</organism>
<feature type="compositionally biased region" description="Low complexity" evidence="1">
    <location>
        <begin position="554"/>
        <end position="579"/>
    </location>
</feature>
<sequence length="776" mass="88826">MSNYHGPLYDRSCSVFQRRFKQVYFQLNPFLERTSLKDEDAEVYQPSSKYVIPLKSIVVCEEFDREDAKEWKVLDPEKFWEYLYSDSWNDDCSLRVLEGELLELLVMLLCIMEKEEEVSSYLTFAYAKTKRPVHKCYTDATDKKEEFTTETLLIEYIYYGISETKEKEKGGAIVSWRDYKDMAAKAAGLTKLADIVDLLGQKNTNKKKNGGFLSIIRPPKSSSSVSDDGRNARIVSLTLMKWQDNLRAQTTKRQQKNQRHSPRAGERDRAGSPFERPLSNISENGSELLGRMDAILFDKNKKANRNKRNATFFGELLGRRVPPGDEFYINQLKPKNMEGVKIVDLLRENKKTIMAERERGIQEVKELQDRIMKRQLELIDEPHHDSDASSTNKPFVKLYDRRASFGSFYKYLVEEENKFDPRFKKANQRKKKIAEKYKLKKDSKLSDKGLKTNKSSNLSISDKNSTAVVGGDKVISKKISKKWVADRQRFAGEVGGVTDSEAARRHCLQNVTSGHSIKDDSKGAIRGRRTNSMFSDNTYATLPKITSPIREHSSASSHYKSSETATRTSTSSKKLSIMESDSDTESSDSVMDDADDDYVDTVFDTRKLNKKYSIEKIRAIKLKKEKKPPVLNILRKFCRVNRMMNSLAPKAVPSKTPRKSLADANKAKQSAKAFGMFRRLNKKAVAEVKPAVEVGKLKTFNFLKLKDHVSKIPDVDLPNFESTSLDDCKKNLLRALGDFVIRKEKITSSHTYETLTTITFTRPSTYVRMHQIPTDS</sequence>
<dbReference type="Proteomes" id="UP001347796">
    <property type="component" value="Unassembled WGS sequence"/>
</dbReference>
<protein>
    <submittedName>
        <fullName evidence="2">Uncharacterized protein</fullName>
    </submittedName>
</protein>
<feature type="compositionally biased region" description="Acidic residues" evidence="1">
    <location>
        <begin position="580"/>
        <end position="592"/>
    </location>
</feature>
<gene>
    <name evidence="2" type="ORF">SNE40_018495</name>
</gene>
<dbReference type="EMBL" id="JAZGQO010000014">
    <property type="protein sequence ID" value="KAK6169994.1"/>
    <property type="molecule type" value="Genomic_DNA"/>
</dbReference>
<dbReference type="AlphaFoldDB" id="A0AAN8P820"/>